<evidence type="ECO:0000256" key="1">
    <source>
        <dbReference type="ARBA" id="ARBA00004123"/>
    </source>
</evidence>
<sequence>MKRSSMASVISENKESRATVIEENELRNERIKKAALLHEALSQAGAVRAQKRKQKAMFSNEAVECRGDERLHKECPAKEECDEGAAENIIISERSAKQLIKHKSYISAIKEHFLFPLLELMLKKCEAATWSMSSEAFAMDDVVEMINEMSATNEAMEFANSELDALLFNMILMLRIHLIELLKVADLCNDFKTKYTQSLKKKINQESMIGSGGDSDEDMGPSTAITELPPQLSHNILTVPQGANRTIAMLATANGMVSIPLSLWDTTSIHPSTFCASTAEECCSSNCDKGACTSDVLRTSSDAHAKSVIECSALQSYAARTFSDEDTIDARRKCLLPAKAVDTLKSWLFLHASHPYPSEEQKALLSKETGLQMVQINNWFINARRRILPSKLDACSNDEIDATVRQIGEWNKGTKRLRRESKSNNHVHHSVTNLFVADDTSPKIER</sequence>
<comment type="similarity">
    <text evidence="2">Belongs to the TALE/MEIS homeobox family.</text>
</comment>
<protein>
    <submittedName>
        <fullName evidence="8">Homeobox protein homothorax</fullName>
    </submittedName>
</protein>
<dbReference type="GO" id="GO:0000987">
    <property type="term" value="F:cis-regulatory region sequence-specific DNA binding"/>
    <property type="evidence" value="ECO:0007669"/>
    <property type="project" value="UniProtKB-ARBA"/>
</dbReference>
<dbReference type="PANTHER" id="PTHR11850">
    <property type="entry name" value="HOMEOBOX PROTEIN TRANSCRIPTION FACTORS"/>
    <property type="match status" value="1"/>
</dbReference>
<evidence type="ECO:0000256" key="4">
    <source>
        <dbReference type="ARBA" id="ARBA00023155"/>
    </source>
</evidence>
<dbReference type="SUPFAM" id="SSF46689">
    <property type="entry name" value="Homeodomain-like"/>
    <property type="match status" value="1"/>
</dbReference>
<accession>F1L6P1</accession>
<keyword evidence="4 6" id="KW-0371">Homeobox</keyword>
<comment type="subcellular location">
    <subcellularLocation>
        <location evidence="1 6">Nucleus</location>
    </subcellularLocation>
</comment>
<dbReference type="Gene3D" id="1.10.10.60">
    <property type="entry name" value="Homeodomain-like"/>
    <property type="match status" value="1"/>
</dbReference>
<proteinExistence type="evidence at transcript level"/>
<dbReference type="EMBL" id="JI172507">
    <property type="protein sequence ID" value="ADY45795.1"/>
    <property type="molecule type" value="mRNA"/>
</dbReference>
<dbReference type="Pfam" id="PF16493">
    <property type="entry name" value="Meis_PKNOX_N"/>
    <property type="match status" value="1"/>
</dbReference>
<evidence type="ECO:0000259" key="7">
    <source>
        <dbReference type="PROSITE" id="PS50071"/>
    </source>
</evidence>
<dbReference type="InterPro" id="IPR008422">
    <property type="entry name" value="KN_HD"/>
</dbReference>
<keyword evidence="5 6" id="KW-0539">Nucleus</keyword>
<dbReference type="InterPro" id="IPR001356">
    <property type="entry name" value="HD"/>
</dbReference>
<dbReference type="PROSITE" id="PS50071">
    <property type="entry name" value="HOMEOBOX_2"/>
    <property type="match status" value="1"/>
</dbReference>
<dbReference type="GO" id="GO:0006355">
    <property type="term" value="P:regulation of DNA-templated transcription"/>
    <property type="evidence" value="ECO:0007669"/>
    <property type="project" value="InterPro"/>
</dbReference>
<dbReference type="CDD" id="cd00086">
    <property type="entry name" value="homeodomain"/>
    <property type="match status" value="1"/>
</dbReference>
<evidence type="ECO:0000313" key="8">
    <source>
        <dbReference type="EMBL" id="ADY45795.1"/>
    </source>
</evidence>
<organism evidence="8">
    <name type="scientific">Ascaris suum</name>
    <name type="common">Pig roundworm</name>
    <name type="synonym">Ascaris lumbricoides</name>
    <dbReference type="NCBI Taxonomy" id="6253"/>
    <lineage>
        <taxon>Eukaryota</taxon>
        <taxon>Metazoa</taxon>
        <taxon>Ecdysozoa</taxon>
        <taxon>Nematoda</taxon>
        <taxon>Chromadorea</taxon>
        <taxon>Rhabditida</taxon>
        <taxon>Spirurina</taxon>
        <taxon>Ascaridomorpha</taxon>
        <taxon>Ascaridoidea</taxon>
        <taxon>Ascarididae</taxon>
        <taxon>Ascaris</taxon>
    </lineage>
</organism>
<dbReference type="SMART" id="SM00389">
    <property type="entry name" value="HOX"/>
    <property type="match status" value="1"/>
</dbReference>
<dbReference type="GO" id="GO:0005634">
    <property type="term" value="C:nucleus"/>
    <property type="evidence" value="ECO:0007669"/>
    <property type="project" value="UniProtKB-SubCell"/>
</dbReference>
<dbReference type="Pfam" id="PF05920">
    <property type="entry name" value="Homeobox_KN"/>
    <property type="match status" value="1"/>
</dbReference>
<dbReference type="InterPro" id="IPR009057">
    <property type="entry name" value="Homeodomain-like_sf"/>
</dbReference>
<feature type="DNA-binding region" description="Homeobox" evidence="6">
    <location>
        <begin position="329"/>
        <end position="391"/>
    </location>
</feature>
<evidence type="ECO:0000256" key="3">
    <source>
        <dbReference type="ARBA" id="ARBA00023125"/>
    </source>
</evidence>
<evidence type="ECO:0000256" key="6">
    <source>
        <dbReference type="PROSITE-ProRule" id="PRU00108"/>
    </source>
</evidence>
<name>F1L6P1_ASCSU</name>
<evidence type="ECO:0000256" key="5">
    <source>
        <dbReference type="ARBA" id="ARBA00023242"/>
    </source>
</evidence>
<evidence type="ECO:0000256" key="2">
    <source>
        <dbReference type="ARBA" id="ARBA00009661"/>
    </source>
</evidence>
<dbReference type="InterPro" id="IPR050224">
    <property type="entry name" value="TALE_homeobox"/>
</dbReference>
<dbReference type="InterPro" id="IPR032453">
    <property type="entry name" value="PKNOX/Meis_N"/>
</dbReference>
<keyword evidence="3 6" id="KW-0238">DNA-binding</keyword>
<dbReference type="AlphaFoldDB" id="F1L6P1"/>
<reference evidence="8" key="1">
    <citation type="journal article" date="2011" name="Genome Res.">
        <title>Deep small RNA sequencing from the nematode Ascaris reveals conservation, functional diversification, and novel developmental profiles.</title>
        <authorList>
            <person name="Wang J."/>
            <person name="Czech B."/>
            <person name="Crunk A."/>
            <person name="Wallace A."/>
            <person name="Mitreva M."/>
            <person name="Hannon G.J."/>
            <person name="Davis R.E."/>
        </authorList>
    </citation>
    <scope>NUCLEOTIDE SEQUENCE</scope>
</reference>
<feature type="domain" description="Homeobox" evidence="7">
    <location>
        <begin position="327"/>
        <end position="390"/>
    </location>
</feature>